<dbReference type="InterPro" id="IPR044068">
    <property type="entry name" value="CB"/>
</dbReference>
<name>A0ABT5P6U3_9PSED</name>
<evidence type="ECO:0000313" key="10">
    <source>
        <dbReference type="Proteomes" id="UP001148184"/>
    </source>
</evidence>
<dbReference type="Proteomes" id="UP001148184">
    <property type="component" value="Unassembled WGS sequence"/>
</dbReference>
<accession>A0ABT5P6U3</accession>
<evidence type="ECO:0000256" key="1">
    <source>
        <dbReference type="ARBA" id="ARBA00008857"/>
    </source>
</evidence>
<dbReference type="InterPro" id="IPR002104">
    <property type="entry name" value="Integrase_catalytic"/>
</dbReference>
<evidence type="ECO:0000256" key="6">
    <source>
        <dbReference type="SAM" id="MobiDB-lite"/>
    </source>
</evidence>
<keyword evidence="3 5" id="KW-0238">DNA-binding</keyword>
<evidence type="ECO:0000259" key="8">
    <source>
        <dbReference type="PROSITE" id="PS51900"/>
    </source>
</evidence>
<dbReference type="PANTHER" id="PTHR30349:SF64">
    <property type="entry name" value="PROPHAGE INTEGRASE INTD-RELATED"/>
    <property type="match status" value="1"/>
</dbReference>
<dbReference type="Pfam" id="PF00589">
    <property type="entry name" value="Phage_integrase"/>
    <property type="match status" value="1"/>
</dbReference>
<dbReference type="PANTHER" id="PTHR30349">
    <property type="entry name" value="PHAGE INTEGRASE-RELATED"/>
    <property type="match status" value="1"/>
</dbReference>
<dbReference type="InterPro" id="IPR013762">
    <property type="entry name" value="Integrase-like_cat_sf"/>
</dbReference>
<dbReference type="EMBL" id="JAMDGZ010000018">
    <property type="protein sequence ID" value="MDD1013882.1"/>
    <property type="molecule type" value="Genomic_DNA"/>
</dbReference>
<dbReference type="InterPro" id="IPR050090">
    <property type="entry name" value="Tyrosine_recombinase_XerCD"/>
</dbReference>
<dbReference type="InterPro" id="IPR010998">
    <property type="entry name" value="Integrase_recombinase_N"/>
</dbReference>
<keyword evidence="2" id="KW-0229">DNA integration</keyword>
<proteinExistence type="inferred from homology"/>
<dbReference type="PROSITE" id="PS51898">
    <property type="entry name" value="TYR_RECOMBINASE"/>
    <property type="match status" value="1"/>
</dbReference>
<organism evidence="9 10">
    <name type="scientific">Pseudomonas rubra</name>
    <dbReference type="NCBI Taxonomy" id="2942627"/>
    <lineage>
        <taxon>Bacteria</taxon>
        <taxon>Pseudomonadati</taxon>
        <taxon>Pseudomonadota</taxon>
        <taxon>Gammaproteobacteria</taxon>
        <taxon>Pseudomonadales</taxon>
        <taxon>Pseudomonadaceae</taxon>
        <taxon>Pseudomonas</taxon>
    </lineage>
</organism>
<dbReference type="Gene3D" id="1.10.150.130">
    <property type="match status" value="1"/>
</dbReference>
<protein>
    <submittedName>
        <fullName evidence="9">Tyrosine-type recombinase/integrase</fullName>
    </submittedName>
</protein>
<evidence type="ECO:0000256" key="4">
    <source>
        <dbReference type="ARBA" id="ARBA00023172"/>
    </source>
</evidence>
<dbReference type="SUPFAM" id="SSF56349">
    <property type="entry name" value="DNA breaking-rejoining enzymes"/>
    <property type="match status" value="1"/>
</dbReference>
<feature type="compositionally biased region" description="Polar residues" evidence="6">
    <location>
        <begin position="183"/>
        <end position="195"/>
    </location>
</feature>
<feature type="domain" description="Tyr recombinase" evidence="7">
    <location>
        <begin position="310"/>
        <end position="495"/>
    </location>
</feature>
<evidence type="ECO:0000313" key="9">
    <source>
        <dbReference type="EMBL" id="MDD1013882.1"/>
    </source>
</evidence>
<sequence length="501" mass="55420">MTDLNLPAKCNNRVTTPLAKPYHYRRKGTYYLRMRPEGSVVGLSVSLRSTHKAIAMQHSEELQAVVKGWQLDNPNATWEDLRAILREESDRLLRTKIEPLLRADTYNHYQSEIDLLMQIAAEYPLRSVHVTVLECAVEMFKAAQRRLHSQPRPLLELKERFDQEAFEGLHAPASVSLSPSVSGPQAPSSNPAKPTVKTTFRELADTYLAEQRANLKPTTIKNTTSYLKILSEAFTACGVDDVQTHTRADLVRIKEHLGKGSILKGDKGRSVSTVNVFVSYLATVFTWATDNGLLKHNYSQRLKTTKGATSTRTGFTVPQVEAVLKTARDYSTEAGRAATLAAITGARLNEVLQLRKRDVQGLDGGPMAISINEAAEGKSVKNKGSIRVVPLVMTSSWAPDMEAFREFVKALPDDDSPVFTRRSLRLDLAKIIRTAVGDNPDLVFHSLRHTMSTLLQNGEVSLQTAASILGHTTKSITFDTYGGNMAQDTLRAALEKVLPKA</sequence>
<evidence type="ECO:0000256" key="3">
    <source>
        <dbReference type="ARBA" id="ARBA00023125"/>
    </source>
</evidence>
<keyword evidence="4" id="KW-0233">DNA recombination</keyword>
<evidence type="ECO:0000256" key="2">
    <source>
        <dbReference type="ARBA" id="ARBA00022908"/>
    </source>
</evidence>
<dbReference type="InterPro" id="IPR011010">
    <property type="entry name" value="DNA_brk_join_enz"/>
</dbReference>
<dbReference type="Gene3D" id="1.10.443.10">
    <property type="entry name" value="Intergrase catalytic core"/>
    <property type="match status" value="1"/>
</dbReference>
<keyword evidence="10" id="KW-1185">Reference proteome</keyword>
<feature type="region of interest" description="Disordered" evidence="6">
    <location>
        <begin position="176"/>
        <end position="195"/>
    </location>
</feature>
<dbReference type="RefSeq" id="WP_273892648.1">
    <property type="nucleotide sequence ID" value="NZ_JAMDGP010000015.1"/>
</dbReference>
<dbReference type="PROSITE" id="PS51900">
    <property type="entry name" value="CB"/>
    <property type="match status" value="1"/>
</dbReference>
<reference evidence="9 10" key="1">
    <citation type="submission" date="2022-05" db="EMBL/GenBank/DDBJ databases">
        <title>Novel Pseudomonas spp. Isolated from a Rainbow Trout Aquaculture Facility.</title>
        <authorList>
            <person name="Testerman T."/>
            <person name="Graf J."/>
        </authorList>
    </citation>
    <scope>NUCLEOTIDE SEQUENCE [LARGE SCALE GENOMIC DNA]</scope>
    <source>
        <strain evidence="9 10">ID1025</strain>
    </source>
</reference>
<feature type="domain" description="Core-binding (CB)" evidence="8">
    <location>
        <begin position="198"/>
        <end position="289"/>
    </location>
</feature>
<gene>
    <name evidence="9" type="ORF">M5G17_09340</name>
</gene>
<evidence type="ECO:0000259" key="7">
    <source>
        <dbReference type="PROSITE" id="PS51898"/>
    </source>
</evidence>
<evidence type="ECO:0000256" key="5">
    <source>
        <dbReference type="PROSITE-ProRule" id="PRU01248"/>
    </source>
</evidence>
<comment type="similarity">
    <text evidence="1">Belongs to the 'phage' integrase family.</text>
</comment>
<comment type="caution">
    <text evidence="9">The sequence shown here is derived from an EMBL/GenBank/DDBJ whole genome shotgun (WGS) entry which is preliminary data.</text>
</comment>